<dbReference type="InterPro" id="IPR011766">
    <property type="entry name" value="TPP_enzyme_TPP-bd"/>
</dbReference>
<evidence type="ECO:0000259" key="6">
    <source>
        <dbReference type="Pfam" id="PF02776"/>
    </source>
</evidence>
<accession>A0ABD5QR11</accession>
<dbReference type="SUPFAM" id="SSF52518">
    <property type="entry name" value="Thiamin diphosphate-binding fold (THDP-binding)"/>
    <property type="match status" value="2"/>
</dbReference>
<name>A0ABD5QR11_9EURY</name>
<dbReference type="Pfam" id="PF00205">
    <property type="entry name" value="TPP_enzyme_M"/>
    <property type="match status" value="1"/>
</dbReference>
<dbReference type="SUPFAM" id="SSF52467">
    <property type="entry name" value="DHS-like NAD/FAD-binding domain"/>
    <property type="match status" value="1"/>
</dbReference>
<dbReference type="InterPro" id="IPR045229">
    <property type="entry name" value="TPP_enz"/>
</dbReference>
<evidence type="ECO:0000313" key="7">
    <source>
        <dbReference type="EMBL" id="MFC5134698.1"/>
    </source>
</evidence>
<dbReference type="Proteomes" id="UP001596145">
    <property type="component" value="Unassembled WGS sequence"/>
</dbReference>
<dbReference type="InterPro" id="IPR012001">
    <property type="entry name" value="Thiamin_PyroP_enz_TPP-bd_dom"/>
</dbReference>
<dbReference type="GO" id="GO:0044272">
    <property type="term" value="P:sulfur compound biosynthetic process"/>
    <property type="evidence" value="ECO:0007669"/>
    <property type="project" value="UniProtKB-ARBA"/>
</dbReference>
<evidence type="ECO:0000313" key="8">
    <source>
        <dbReference type="Proteomes" id="UP001596145"/>
    </source>
</evidence>
<feature type="domain" description="Thiamine pyrophosphate enzyme TPP-binding" evidence="5">
    <location>
        <begin position="383"/>
        <end position="531"/>
    </location>
</feature>
<evidence type="ECO:0000256" key="3">
    <source>
        <dbReference type="RuleBase" id="RU362132"/>
    </source>
</evidence>
<dbReference type="Pfam" id="PF02775">
    <property type="entry name" value="TPP_enzyme_C"/>
    <property type="match status" value="1"/>
</dbReference>
<dbReference type="GO" id="GO:0019752">
    <property type="term" value="P:carboxylic acid metabolic process"/>
    <property type="evidence" value="ECO:0007669"/>
    <property type="project" value="UniProtKB-ARBA"/>
</dbReference>
<dbReference type="CDD" id="cd00568">
    <property type="entry name" value="TPP_enzymes"/>
    <property type="match status" value="1"/>
</dbReference>
<proteinExistence type="inferred from homology"/>
<sequence>MKNSDAIIDCLTANGIDTVFGIPGKQTLPLNESISERDDIQFVMARHETNVSHQAWGYAESSGGMAATVVIPGPGDMNAMNGLKNALNDCTPLLHIAVETEPDIRGGDGIHETPPDTYDNVVKENVTVETPQSTVAELERAISIAKTAPKGPVRVGIPKNFVPMEIEPAAAGDIAVPEPWDAPEPEVREASELLAAADEPMIVAGGGVRAADASDELRAVAESLEAPVATTYKGKATFPEDHPLFAGMLCGGTSAALKRCLEESDVVLGVGTDFDAVWTKHWSYDMPDELVHVTMDPSDIGTGYEPSVGIVADAARTLAAVDVDLADLSVTGGDGEVRAREVREAEAERLAELRDVSEAPLTTASAVTAIRDALPRESVVTADAGGSRIWTLMSFPTYAPRDYVNPGSWASMGLSIPAAVGAAVANPDRPVAAFIGEGGLLMCLEELHTIAAESLDVTVFVFNNDDYAIISEEAERSYGLGEGAYGWPESPLDCRDIAKGMGLDTARAETPAEIVDATETALESGPTLVEIPTDPYEPQAGTFMTQ</sequence>
<dbReference type="InterPro" id="IPR029061">
    <property type="entry name" value="THDP-binding"/>
</dbReference>
<dbReference type="InterPro" id="IPR029035">
    <property type="entry name" value="DHS-like_NAD/FAD-binding_dom"/>
</dbReference>
<evidence type="ECO:0000259" key="4">
    <source>
        <dbReference type="Pfam" id="PF00205"/>
    </source>
</evidence>
<feature type="domain" description="Thiamine pyrophosphate enzyme N-terminal TPP-binding" evidence="6">
    <location>
        <begin position="1"/>
        <end position="111"/>
    </location>
</feature>
<comment type="similarity">
    <text evidence="1 3">Belongs to the TPP enzyme family.</text>
</comment>
<comment type="caution">
    <text evidence="7">The sequence shown here is derived from an EMBL/GenBank/DDBJ whole genome shotgun (WGS) entry which is preliminary data.</text>
</comment>
<evidence type="ECO:0000256" key="2">
    <source>
        <dbReference type="ARBA" id="ARBA00023052"/>
    </source>
</evidence>
<dbReference type="Gene3D" id="3.40.50.1220">
    <property type="entry name" value="TPP-binding domain"/>
    <property type="match status" value="1"/>
</dbReference>
<dbReference type="PANTHER" id="PTHR18968:SF13">
    <property type="entry name" value="ACETOLACTATE SYNTHASE CATALYTIC SUBUNIT, MITOCHONDRIAL"/>
    <property type="match status" value="1"/>
</dbReference>
<evidence type="ECO:0000259" key="5">
    <source>
        <dbReference type="Pfam" id="PF02775"/>
    </source>
</evidence>
<dbReference type="InterPro" id="IPR012000">
    <property type="entry name" value="Thiamin_PyroP_enz_cen_dom"/>
</dbReference>
<dbReference type="CDD" id="cd07035">
    <property type="entry name" value="TPP_PYR_POX_like"/>
    <property type="match status" value="1"/>
</dbReference>
<dbReference type="PANTHER" id="PTHR18968">
    <property type="entry name" value="THIAMINE PYROPHOSPHATE ENZYMES"/>
    <property type="match status" value="1"/>
</dbReference>
<dbReference type="Pfam" id="PF02776">
    <property type="entry name" value="TPP_enzyme_N"/>
    <property type="match status" value="1"/>
</dbReference>
<gene>
    <name evidence="7" type="ORF">ACFPJA_08180</name>
</gene>
<feature type="domain" description="Thiamine pyrophosphate enzyme central" evidence="4">
    <location>
        <begin position="187"/>
        <end position="320"/>
    </location>
</feature>
<protein>
    <submittedName>
        <fullName evidence="7">Thiamine pyrophosphate-binding protein</fullName>
    </submittedName>
</protein>
<dbReference type="EMBL" id="JBHSKV010000010">
    <property type="protein sequence ID" value="MFC5134698.1"/>
    <property type="molecule type" value="Genomic_DNA"/>
</dbReference>
<evidence type="ECO:0000256" key="1">
    <source>
        <dbReference type="ARBA" id="ARBA00007812"/>
    </source>
</evidence>
<dbReference type="RefSeq" id="WP_122106223.1">
    <property type="nucleotide sequence ID" value="NZ_JBHSKV010000010.1"/>
</dbReference>
<dbReference type="AlphaFoldDB" id="A0ABD5QR11"/>
<organism evidence="7 8">
    <name type="scientific">Halorubrum glutamatedens</name>
    <dbReference type="NCBI Taxonomy" id="2707018"/>
    <lineage>
        <taxon>Archaea</taxon>
        <taxon>Methanobacteriati</taxon>
        <taxon>Methanobacteriota</taxon>
        <taxon>Stenosarchaea group</taxon>
        <taxon>Halobacteria</taxon>
        <taxon>Halobacteriales</taxon>
        <taxon>Haloferacaceae</taxon>
        <taxon>Halorubrum</taxon>
    </lineage>
</organism>
<keyword evidence="2 3" id="KW-0786">Thiamine pyrophosphate</keyword>
<dbReference type="Gene3D" id="3.40.50.970">
    <property type="match status" value="2"/>
</dbReference>
<reference evidence="7 8" key="1">
    <citation type="journal article" date="2019" name="Int. J. Syst. Evol. Microbiol.">
        <title>The Global Catalogue of Microorganisms (GCM) 10K type strain sequencing project: providing services to taxonomists for standard genome sequencing and annotation.</title>
        <authorList>
            <consortium name="The Broad Institute Genomics Platform"/>
            <consortium name="The Broad Institute Genome Sequencing Center for Infectious Disease"/>
            <person name="Wu L."/>
            <person name="Ma J."/>
        </authorList>
    </citation>
    <scope>NUCLEOTIDE SEQUENCE [LARGE SCALE GENOMIC DNA]</scope>
    <source>
        <strain evidence="7 8">CGMCC 1.16026</strain>
    </source>
</reference>
<dbReference type="GO" id="GO:0006520">
    <property type="term" value="P:amino acid metabolic process"/>
    <property type="evidence" value="ECO:0007669"/>
    <property type="project" value="UniProtKB-ARBA"/>
</dbReference>
<keyword evidence="8" id="KW-1185">Reference proteome</keyword>